<feature type="chain" id="PRO_5043583881" evidence="1">
    <location>
        <begin position="18"/>
        <end position="96"/>
    </location>
</feature>
<dbReference type="EMBL" id="OX451738">
    <property type="protein sequence ID" value="CAI8603283.1"/>
    <property type="molecule type" value="Genomic_DNA"/>
</dbReference>
<evidence type="ECO:0000313" key="3">
    <source>
        <dbReference type="Proteomes" id="UP001157006"/>
    </source>
</evidence>
<proteinExistence type="predicted"/>
<keyword evidence="1" id="KW-0732">Signal</keyword>
<organism evidence="2 3">
    <name type="scientific">Vicia faba</name>
    <name type="common">Broad bean</name>
    <name type="synonym">Faba vulgaris</name>
    <dbReference type="NCBI Taxonomy" id="3906"/>
    <lineage>
        <taxon>Eukaryota</taxon>
        <taxon>Viridiplantae</taxon>
        <taxon>Streptophyta</taxon>
        <taxon>Embryophyta</taxon>
        <taxon>Tracheophyta</taxon>
        <taxon>Spermatophyta</taxon>
        <taxon>Magnoliopsida</taxon>
        <taxon>eudicotyledons</taxon>
        <taxon>Gunneridae</taxon>
        <taxon>Pentapetalae</taxon>
        <taxon>rosids</taxon>
        <taxon>fabids</taxon>
        <taxon>Fabales</taxon>
        <taxon>Fabaceae</taxon>
        <taxon>Papilionoideae</taxon>
        <taxon>50 kb inversion clade</taxon>
        <taxon>NPAAA clade</taxon>
        <taxon>Hologalegina</taxon>
        <taxon>IRL clade</taxon>
        <taxon>Fabeae</taxon>
        <taxon>Vicia</taxon>
    </lineage>
</organism>
<dbReference type="Proteomes" id="UP001157006">
    <property type="component" value="Chromosome 3"/>
</dbReference>
<reference evidence="2 3" key="1">
    <citation type="submission" date="2023-01" db="EMBL/GenBank/DDBJ databases">
        <authorList>
            <person name="Kreplak J."/>
        </authorList>
    </citation>
    <scope>NUCLEOTIDE SEQUENCE [LARGE SCALE GENOMIC DNA]</scope>
</reference>
<evidence type="ECO:0000256" key="1">
    <source>
        <dbReference type="SAM" id="SignalP"/>
    </source>
</evidence>
<dbReference type="AlphaFoldDB" id="A0AAV1A266"/>
<sequence length="96" mass="10597">MLLFIISVLLSYTLVNGAANSLSSQIRIPSSSRRLNGSIVIHLSPSPRLCMTVSAVGFSFAFDEGDGNRKSFESLMKLKEKDVAVVKMMTMQIREK</sequence>
<accession>A0AAV1A266</accession>
<evidence type="ECO:0000313" key="2">
    <source>
        <dbReference type="EMBL" id="CAI8603283.1"/>
    </source>
</evidence>
<keyword evidence="3" id="KW-1185">Reference proteome</keyword>
<gene>
    <name evidence="2" type="ORF">VFH_III079560</name>
</gene>
<feature type="signal peptide" evidence="1">
    <location>
        <begin position="1"/>
        <end position="17"/>
    </location>
</feature>
<name>A0AAV1A266_VICFA</name>
<protein>
    <submittedName>
        <fullName evidence="2">Uncharacterized protein</fullName>
    </submittedName>
</protein>